<dbReference type="EMBL" id="JACCCF010000001">
    <property type="protein sequence ID" value="NYE44804.1"/>
    <property type="molecule type" value="Genomic_DNA"/>
</dbReference>
<dbReference type="Proteomes" id="UP000530403">
    <property type="component" value="Unassembled WGS sequence"/>
</dbReference>
<name>A0A7Y9KZ81_9ACTN</name>
<gene>
    <name evidence="1" type="ORF">HEB29_005815</name>
</gene>
<comment type="caution">
    <text evidence="1">The sequence shown here is derived from an EMBL/GenBank/DDBJ whole genome shotgun (WGS) entry which is preliminary data.</text>
</comment>
<accession>A0A7Y9KZ81</accession>
<evidence type="ECO:0000313" key="2">
    <source>
        <dbReference type="Proteomes" id="UP000530403"/>
    </source>
</evidence>
<dbReference type="AlphaFoldDB" id="A0A7Y9KZ81"/>
<organism evidence="1 2">
    <name type="scientific">Streptomyces fulvorobeus</name>
    <dbReference type="NCBI Taxonomy" id="284028"/>
    <lineage>
        <taxon>Bacteria</taxon>
        <taxon>Bacillati</taxon>
        <taxon>Actinomycetota</taxon>
        <taxon>Actinomycetes</taxon>
        <taxon>Kitasatosporales</taxon>
        <taxon>Streptomycetaceae</taxon>
        <taxon>Streptomyces</taxon>
    </lineage>
</organism>
<protein>
    <submittedName>
        <fullName evidence="1">Uncharacterized protein</fullName>
    </submittedName>
</protein>
<sequence>MNTDACSDGACEVLVTSTADTTANGVSVHVTVADDSLIF</sequence>
<proteinExistence type="predicted"/>
<reference evidence="1 2" key="1">
    <citation type="submission" date="2020-07" db="EMBL/GenBank/DDBJ databases">
        <title>Sequencing the genomes of 1000 actinobacteria strains.</title>
        <authorList>
            <person name="Klenk H.-P."/>
        </authorList>
    </citation>
    <scope>NUCLEOTIDE SEQUENCE [LARGE SCALE GENOMIC DNA]</scope>
    <source>
        <strain evidence="1 2">DSM 41455</strain>
    </source>
</reference>
<evidence type="ECO:0000313" key="1">
    <source>
        <dbReference type="EMBL" id="NYE44804.1"/>
    </source>
</evidence>